<sequence>MDITTKNIQVFMYRILRFSMIACYKFIQRYPLFSGVLSIFFFLYLFLPSVFYFLIYSSPFLVSTAVYIRFYLSSKFPKIQNLIKDEKKEQETLSLKSRSPEDELVVSKNKKTSMRSQLSVRRNVGERYKKWDAQGGKEENDRLVSKSPDENESYGLDHGESSSCNVSDVENSQALEEHRSSIVSEPSMLDLVSYDASNEQPEKYSGDVGGEVNPESLEEAEDEDEEDAQEDQNKAVEWTEDDQKNLMDLGDSEIERNKRLESLILKRRARNLIKMQVEKSLIDMDSILPSQIAPIYIARSNHFGFPNNSSDIDALQMPGSAPSILLPGRNPFDLPYEPHEEKPDLMADSFQQEFTAAHQKDIFFCRHESFCRGPSFPLEPNQDQYYSELGSYFGFENKPRYSRFKRQPAKSELDQLGEESSRATEPTSYIEHPLTQGSEAWKVMNSEKSKHDNNRKTGNSMIEIIGEGMEGAFDMKSRPDNGNAVQMGTDSIKGKISGSSSLSCLKDGGHVCNAKTDAVSENVNPRVGTFPEELSNPVSSNPKSLAVNGPSYNFSSNETNMEELLFYTDKGASHNSSNSLASDMQVEVSEVGSPPTVSSPDGESLTYEGDVEKELTCGEEMWGASLKSRSRETNDVSEDDTVEGGFSGVKKKPEDTVRNNLSEDCVQDLFYHPANNSNSEKSEVFLYIKLFIKLKEINV</sequence>
<feature type="region of interest" description="Disordered" evidence="1">
    <location>
        <begin position="129"/>
        <end position="187"/>
    </location>
</feature>
<keyword evidence="2" id="KW-0812">Transmembrane</keyword>
<feature type="compositionally biased region" description="Acidic residues" evidence="1">
    <location>
        <begin position="216"/>
        <end position="230"/>
    </location>
</feature>
<dbReference type="PANTHER" id="PTHR33870:SF16">
    <property type="entry name" value="PROTEIN, PUTATIVE-RELATED"/>
    <property type="match status" value="1"/>
</dbReference>
<evidence type="ECO:0000313" key="4">
    <source>
        <dbReference type="Proteomes" id="UP000187406"/>
    </source>
</evidence>
<feature type="compositionally biased region" description="Basic and acidic residues" evidence="1">
    <location>
        <begin position="129"/>
        <end position="160"/>
    </location>
</feature>
<accession>A0A1Q3C2T0</accession>
<keyword evidence="2" id="KW-1133">Transmembrane helix</keyword>
<feature type="region of interest" description="Disordered" evidence="1">
    <location>
        <begin position="404"/>
        <end position="438"/>
    </location>
</feature>
<dbReference type="OrthoDB" id="1908091at2759"/>
<comment type="caution">
    <text evidence="3">The sequence shown here is derived from an EMBL/GenBank/DDBJ whole genome shotgun (WGS) entry which is preliminary data.</text>
</comment>
<evidence type="ECO:0000313" key="3">
    <source>
        <dbReference type="EMBL" id="GAV74471.1"/>
    </source>
</evidence>
<feature type="transmembrane region" description="Helical" evidence="2">
    <location>
        <begin position="30"/>
        <end position="47"/>
    </location>
</feature>
<name>A0A1Q3C2T0_CEPFO</name>
<reference evidence="4" key="1">
    <citation type="submission" date="2016-04" db="EMBL/GenBank/DDBJ databases">
        <title>Cephalotus genome sequencing.</title>
        <authorList>
            <person name="Fukushima K."/>
            <person name="Hasebe M."/>
            <person name="Fang X."/>
        </authorList>
    </citation>
    <scope>NUCLEOTIDE SEQUENCE [LARGE SCALE GENOMIC DNA]</scope>
    <source>
        <strain evidence="4">cv. St1</strain>
    </source>
</reference>
<organism evidence="3 4">
    <name type="scientific">Cephalotus follicularis</name>
    <name type="common">Albany pitcher plant</name>
    <dbReference type="NCBI Taxonomy" id="3775"/>
    <lineage>
        <taxon>Eukaryota</taxon>
        <taxon>Viridiplantae</taxon>
        <taxon>Streptophyta</taxon>
        <taxon>Embryophyta</taxon>
        <taxon>Tracheophyta</taxon>
        <taxon>Spermatophyta</taxon>
        <taxon>Magnoliopsida</taxon>
        <taxon>eudicotyledons</taxon>
        <taxon>Gunneridae</taxon>
        <taxon>Pentapetalae</taxon>
        <taxon>rosids</taxon>
        <taxon>fabids</taxon>
        <taxon>Oxalidales</taxon>
        <taxon>Cephalotaceae</taxon>
        <taxon>Cephalotus</taxon>
    </lineage>
</organism>
<feature type="region of interest" description="Disordered" evidence="1">
    <location>
        <begin position="199"/>
        <end position="244"/>
    </location>
</feature>
<dbReference type="PANTHER" id="PTHR33870">
    <property type="entry name" value="CARDIOMYOPATHY-ASSOCIATED PROTEIN"/>
    <property type="match status" value="1"/>
</dbReference>
<protein>
    <submittedName>
        <fullName evidence="3">Uncharacterized protein</fullName>
    </submittedName>
</protein>
<dbReference type="InParanoid" id="A0A1Q3C2T0"/>
<proteinExistence type="predicted"/>
<keyword evidence="4" id="KW-1185">Reference proteome</keyword>
<keyword evidence="2" id="KW-0472">Membrane</keyword>
<dbReference type="AlphaFoldDB" id="A0A1Q3C2T0"/>
<dbReference type="STRING" id="3775.A0A1Q3C2T0"/>
<feature type="compositionally biased region" description="Polar residues" evidence="1">
    <location>
        <begin position="161"/>
        <end position="174"/>
    </location>
</feature>
<feature type="region of interest" description="Disordered" evidence="1">
    <location>
        <begin position="622"/>
        <end position="654"/>
    </location>
</feature>
<evidence type="ECO:0000256" key="1">
    <source>
        <dbReference type="SAM" id="MobiDB-lite"/>
    </source>
</evidence>
<evidence type="ECO:0000256" key="2">
    <source>
        <dbReference type="SAM" id="Phobius"/>
    </source>
</evidence>
<gene>
    <name evidence="3" type="ORF">CFOL_v3_17951</name>
</gene>
<dbReference type="Proteomes" id="UP000187406">
    <property type="component" value="Unassembled WGS sequence"/>
</dbReference>
<dbReference type="EMBL" id="BDDD01001239">
    <property type="protein sequence ID" value="GAV74471.1"/>
    <property type="molecule type" value="Genomic_DNA"/>
</dbReference>